<keyword evidence="4 7" id="KW-1133">Transmembrane helix</keyword>
<dbReference type="GO" id="GO:0030134">
    <property type="term" value="C:COPII-coated ER to Golgi transport vesicle"/>
    <property type="evidence" value="ECO:0007669"/>
    <property type="project" value="TreeGrafter"/>
</dbReference>
<evidence type="ECO:0000256" key="2">
    <source>
        <dbReference type="ARBA" id="ARBA00022692"/>
    </source>
</evidence>
<dbReference type="GO" id="GO:0005537">
    <property type="term" value="F:D-mannose binding"/>
    <property type="evidence" value="ECO:0007669"/>
    <property type="project" value="TreeGrafter"/>
</dbReference>
<accession>U6LDB1</accession>
<proteinExistence type="predicted"/>
<evidence type="ECO:0000256" key="1">
    <source>
        <dbReference type="ARBA" id="ARBA00004479"/>
    </source>
</evidence>
<dbReference type="GO" id="GO:0000139">
    <property type="term" value="C:Golgi membrane"/>
    <property type="evidence" value="ECO:0007669"/>
    <property type="project" value="TreeGrafter"/>
</dbReference>
<evidence type="ECO:0000259" key="9">
    <source>
        <dbReference type="Pfam" id="PF03388"/>
    </source>
</evidence>
<reference evidence="10" key="2">
    <citation type="submission" date="2013-10" db="EMBL/GenBank/DDBJ databases">
        <authorList>
            <person name="Aslett M."/>
        </authorList>
    </citation>
    <scope>NUCLEOTIDE SEQUENCE [LARGE SCALE GENOMIC DNA]</scope>
    <source>
        <strain evidence="10">Houghton</strain>
    </source>
</reference>
<feature type="region of interest" description="Disordered" evidence="6">
    <location>
        <begin position="360"/>
        <end position="380"/>
    </location>
</feature>
<feature type="compositionally biased region" description="Basic and acidic residues" evidence="6">
    <location>
        <begin position="77"/>
        <end position="89"/>
    </location>
</feature>
<keyword evidence="5 7" id="KW-0472">Membrane</keyword>
<dbReference type="EMBL" id="HG711014">
    <property type="protein sequence ID" value="CDJ48166.1"/>
    <property type="molecule type" value="Genomic_DNA"/>
</dbReference>
<evidence type="ECO:0000256" key="7">
    <source>
        <dbReference type="SAM" id="Phobius"/>
    </source>
</evidence>
<evidence type="ECO:0000313" key="10">
    <source>
        <dbReference type="EMBL" id="CDJ48166.1"/>
    </source>
</evidence>
<evidence type="ECO:0000256" key="6">
    <source>
        <dbReference type="SAM" id="MobiDB-lite"/>
    </source>
</evidence>
<dbReference type="GO" id="GO:0005793">
    <property type="term" value="C:endoplasmic reticulum-Golgi intermediate compartment"/>
    <property type="evidence" value="ECO:0007669"/>
    <property type="project" value="TreeGrafter"/>
</dbReference>
<reference evidence="10" key="1">
    <citation type="submission" date="2013-10" db="EMBL/GenBank/DDBJ databases">
        <title>Genomic analysis of the causative agents of coccidiosis in chickens.</title>
        <authorList>
            <person name="Reid A.J."/>
            <person name="Blake D."/>
            <person name="Billington K."/>
            <person name="Browne H."/>
            <person name="Dunn M."/>
            <person name="Hung S."/>
            <person name="Kawahara F."/>
            <person name="Miranda-Saavedra D."/>
            <person name="Mourier T."/>
            <person name="Nagra H."/>
            <person name="Otto T.D."/>
            <person name="Rawlings N."/>
            <person name="Sanchez A."/>
            <person name="Sanders M."/>
            <person name="Subramaniam C."/>
            <person name="Tay Y."/>
            <person name="Dear P."/>
            <person name="Doerig C."/>
            <person name="Gruber A."/>
            <person name="Parkinson J."/>
            <person name="Shirley M."/>
            <person name="Wan K.L."/>
            <person name="Berriman M."/>
            <person name="Tomley F."/>
            <person name="Pain A."/>
        </authorList>
    </citation>
    <scope>NUCLEOTIDE SEQUENCE [LARGE SCALE GENOMIC DNA]</scope>
    <source>
        <strain evidence="10">Houghton</strain>
    </source>
</reference>
<evidence type="ECO:0000256" key="5">
    <source>
        <dbReference type="ARBA" id="ARBA00023136"/>
    </source>
</evidence>
<feature type="region of interest" description="Disordered" evidence="6">
    <location>
        <begin position="30"/>
        <end position="94"/>
    </location>
</feature>
<dbReference type="Proteomes" id="UP000030750">
    <property type="component" value="Unassembled WGS sequence"/>
</dbReference>
<feature type="transmembrane region" description="Helical" evidence="7">
    <location>
        <begin position="522"/>
        <end position="543"/>
    </location>
</feature>
<dbReference type="OrthoDB" id="270293at2759"/>
<name>U6LDB1_9EIME</name>
<dbReference type="InterPro" id="IPR051136">
    <property type="entry name" value="Intracellular_Lectin-GPT"/>
</dbReference>
<dbReference type="GO" id="GO:0006888">
    <property type="term" value="P:endoplasmic reticulum to Golgi vesicle-mediated transport"/>
    <property type="evidence" value="ECO:0007669"/>
    <property type="project" value="TreeGrafter"/>
</dbReference>
<dbReference type="VEuPathDB" id="ToxoDB:EBH_0043120"/>
<dbReference type="PANTHER" id="PTHR12223">
    <property type="entry name" value="VESICULAR MANNOSE-BINDING LECTIN"/>
    <property type="match status" value="1"/>
</dbReference>
<evidence type="ECO:0000256" key="4">
    <source>
        <dbReference type="ARBA" id="ARBA00022989"/>
    </source>
</evidence>
<evidence type="ECO:0000256" key="8">
    <source>
        <dbReference type="SAM" id="SignalP"/>
    </source>
</evidence>
<comment type="subcellular location">
    <subcellularLocation>
        <location evidence="1">Membrane</location>
        <topology evidence="1">Single-pass type I membrane protein</topology>
    </subcellularLocation>
</comment>
<dbReference type="CDD" id="cd07308">
    <property type="entry name" value="lectin_leg-like"/>
    <property type="match status" value="1"/>
</dbReference>
<protein>
    <submittedName>
        <fullName evidence="10">Lectin-domain protein, putative</fullName>
    </submittedName>
</protein>
<dbReference type="Pfam" id="PF03388">
    <property type="entry name" value="Lectin_leg-like"/>
    <property type="match status" value="1"/>
</dbReference>
<evidence type="ECO:0000256" key="3">
    <source>
        <dbReference type="ARBA" id="ARBA00022729"/>
    </source>
</evidence>
<dbReference type="GO" id="GO:0005789">
    <property type="term" value="C:endoplasmic reticulum membrane"/>
    <property type="evidence" value="ECO:0007669"/>
    <property type="project" value="TreeGrafter"/>
</dbReference>
<dbReference type="AlphaFoldDB" id="U6LDB1"/>
<dbReference type="InterPro" id="IPR013320">
    <property type="entry name" value="ConA-like_dom_sf"/>
</dbReference>
<feature type="chain" id="PRO_5004674346" evidence="8">
    <location>
        <begin position="26"/>
        <end position="555"/>
    </location>
</feature>
<keyword evidence="11" id="KW-1185">Reference proteome</keyword>
<organism evidence="10 11">
    <name type="scientific">Eimeria brunetti</name>
    <dbReference type="NCBI Taxonomy" id="51314"/>
    <lineage>
        <taxon>Eukaryota</taxon>
        <taxon>Sar</taxon>
        <taxon>Alveolata</taxon>
        <taxon>Apicomplexa</taxon>
        <taxon>Conoidasida</taxon>
        <taxon>Coccidia</taxon>
        <taxon>Eucoccidiorida</taxon>
        <taxon>Eimeriorina</taxon>
        <taxon>Eimeriidae</taxon>
        <taxon>Eimeria</taxon>
    </lineage>
</organism>
<gene>
    <name evidence="10" type="ORF">EBH_0043120</name>
</gene>
<keyword evidence="3 8" id="KW-0732">Signal</keyword>
<dbReference type="SUPFAM" id="SSF49899">
    <property type="entry name" value="Concanavalin A-like lectins/glucanases"/>
    <property type="match status" value="1"/>
</dbReference>
<keyword evidence="2 7" id="KW-0812">Transmembrane</keyword>
<feature type="signal peptide" evidence="8">
    <location>
        <begin position="1"/>
        <end position="25"/>
    </location>
</feature>
<dbReference type="PANTHER" id="PTHR12223:SF28">
    <property type="entry name" value="LECTIN, MANNOSE BINDING 1 LIKE"/>
    <property type="match status" value="1"/>
</dbReference>
<sequence length="555" mass="60601">MARYVRKTFCAYAAAAALLPLSARGQDVPVHHNAQPGLAQAPPVPPADSAAYGYHHPPPDHSAQHHPPPVHSSHGYGAHDHSPPPHSHDTVAIGSHPNTYALWEQSSGTTELLTHSWKPPLTQENLGYWDVAMSTVPSEDHIVLMPADANRTGQFWQRTAVPAVHFEVQFGFGVFGKDPATQGNSGGATNSDSHPDGFAFWYVYEPYANVYPRTPEEQASWSLVGYKSNPKGFGVIFKAVDQTGNINPSISCVHNTDDSRDFSKEIPSSSAFFYQFRNKPTPVLFRVIVGNQGVVAQIRESVTSAWVTACSLEHVHLHSHGFIGFTGHNKPGVGQGQPAHPPPGDQVVLHFVKVWSLDPLPPHHNTPGSSHSVHPPDATQVATDAHAHSAHAEQYGIYPGHAHAATYLATSHSQTDPTVLQMLTSLGSQMNMLSAEVNDLRQDLRKLWGDDGPEAVKSLKSELTGFKDLFKRHSQQHTSALHNIHKQVEIKSSASHEGESPILSRLTDLSSQLEKDIAVKHASVFLLALAALLLVVLFALCSWRKFRAIEKKHML</sequence>
<feature type="domain" description="L-type lectin-like" evidence="9">
    <location>
        <begin position="114"/>
        <end position="329"/>
    </location>
</feature>
<evidence type="ECO:0000313" key="11">
    <source>
        <dbReference type="Proteomes" id="UP000030750"/>
    </source>
</evidence>
<dbReference type="InterPro" id="IPR005052">
    <property type="entry name" value="Lectin_leg"/>
</dbReference>
<dbReference type="Gene3D" id="2.60.120.200">
    <property type="match status" value="1"/>
</dbReference>